<accession>Q9KVY9</accession>
<feature type="domain" description="Chorismate-utilising enzyme C-terminal" evidence="17">
    <location>
        <begin position="252"/>
        <end position="510"/>
    </location>
</feature>
<keyword evidence="10 14" id="KW-0057">Aromatic amino acid biosynthesis</keyword>
<organism evidence="19">
    <name type="scientific">Buchnera aphidicola</name>
    <dbReference type="NCBI Taxonomy" id="9"/>
    <lineage>
        <taxon>Bacteria</taxon>
        <taxon>Pseudomonadati</taxon>
        <taxon>Pseudomonadota</taxon>
        <taxon>Gammaproteobacteria</taxon>
        <taxon>Enterobacterales</taxon>
        <taxon>Erwiniaceae</taxon>
        <taxon>Buchnera</taxon>
    </lineage>
</organism>
<dbReference type="GO" id="GO:0004049">
    <property type="term" value="F:anthranilate synthase activity"/>
    <property type="evidence" value="ECO:0007669"/>
    <property type="project" value="UniProtKB-EC"/>
</dbReference>
<keyword evidence="8 14" id="KW-0822">Tryptophan biosynthesis</keyword>
<dbReference type="EMBL" id="AD001677">
    <property type="protein sequence ID" value="AAF82323.1"/>
    <property type="molecule type" value="Genomic_DNA"/>
</dbReference>
<evidence type="ECO:0000259" key="18">
    <source>
        <dbReference type="Pfam" id="PF04715"/>
    </source>
</evidence>
<feature type="domain" description="Anthranilate synthase component I N-terminal" evidence="18">
    <location>
        <begin position="25"/>
        <end position="196"/>
    </location>
</feature>
<keyword evidence="9 16" id="KW-0460">Magnesium</keyword>
<dbReference type="PIRSF" id="PIRSF001373">
    <property type="entry name" value="TrpE"/>
    <property type="match status" value="1"/>
</dbReference>
<feature type="binding site" evidence="15">
    <location>
        <begin position="299"/>
        <end position="301"/>
    </location>
    <ligand>
        <name>L-tryptophan</name>
        <dbReference type="ChEBI" id="CHEBI:57912"/>
    </ligand>
</feature>
<comment type="pathway">
    <text evidence="1 14">Amino-acid biosynthesis; L-tryptophan biosynthesis; L-tryptophan from chorismate: step 1/5.</text>
</comment>
<evidence type="ECO:0000256" key="8">
    <source>
        <dbReference type="ARBA" id="ARBA00022822"/>
    </source>
</evidence>
<dbReference type="SUPFAM" id="SSF56322">
    <property type="entry name" value="ADC synthase"/>
    <property type="match status" value="1"/>
</dbReference>
<gene>
    <name evidence="19" type="primary">trpE</name>
</gene>
<dbReference type="PANTHER" id="PTHR11236">
    <property type="entry name" value="AMINOBENZOATE/ANTHRANILATE SYNTHASE"/>
    <property type="match status" value="1"/>
</dbReference>
<feature type="binding site" evidence="16">
    <location>
        <position position="369"/>
    </location>
    <ligand>
        <name>Mg(2+)</name>
        <dbReference type="ChEBI" id="CHEBI:18420"/>
    </ligand>
</feature>
<evidence type="ECO:0000256" key="15">
    <source>
        <dbReference type="PIRSR" id="PIRSR001373-1"/>
    </source>
</evidence>
<name>Q9KVY9_9GAMM</name>
<comment type="catalytic activity">
    <reaction evidence="13 14">
        <text>chorismate + L-glutamine = anthranilate + pyruvate + L-glutamate + H(+)</text>
        <dbReference type="Rhea" id="RHEA:21732"/>
        <dbReference type="ChEBI" id="CHEBI:15361"/>
        <dbReference type="ChEBI" id="CHEBI:15378"/>
        <dbReference type="ChEBI" id="CHEBI:16567"/>
        <dbReference type="ChEBI" id="CHEBI:29748"/>
        <dbReference type="ChEBI" id="CHEBI:29985"/>
        <dbReference type="ChEBI" id="CHEBI:58359"/>
        <dbReference type="EC" id="4.1.3.27"/>
    </reaction>
</comment>
<evidence type="ECO:0000256" key="3">
    <source>
        <dbReference type="ARBA" id="ARBA00011575"/>
    </source>
</evidence>
<dbReference type="Pfam" id="PF04715">
    <property type="entry name" value="Anth_synt_I_N"/>
    <property type="match status" value="1"/>
</dbReference>
<dbReference type="InterPro" id="IPR006805">
    <property type="entry name" value="Anth_synth_I_N"/>
</dbReference>
<comment type="subunit">
    <text evidence="3">Heterotetramer consisting of two non-identical subunits: a beta subunit (TrpG) and a large alpha subunit (TrpE).</text>
</comment>
<evidence type="ECO:0000256" key="9">
    <source>
        <dbReference type="ARBA" id="ARBA00022842"/>
    </source>
</evidence>
<evidence type="ECO:0000256" key="1">
    <source>
        <dbReference type="ARBA" id="ARBA00004873"/>
    </source>
</evidence>
<comment type="similarity">
    <text evidence="2 14">Belongs to the anthranilate synthase component I family.</text>
</comment>
<dbReference type="InterPro" id="IPR005257">
    <property type="entry name" value="Anth_synth_I_TrpE"/>
</dbReference>
<dbReference type="UniPathway" id="UPA00035">
    <property type="reaction ID" value="UER00040"/>
</dbReference>
<dbReference type="InterPro" id="IPR019999">
    <property type="entry name" value="Anth_synth_I-like"/>
</dbReference>
<evidence type="ECO:0000256" key="4">
    <source>
        <dbReference type="ARBA" id="ARBA00012266"/>
    </source>
</evidence>
<reference evidence="19" key="1">
    <citation type="journal article" date="1997" name="Curr. Microbiol.">
        <title>Endosymbionts (Buchnera) of the aphid Uroleucon sonchi contain plasmids with trpEG and remnants of trpE pseudogenes.</title>
        <authorList>
            <person name="Baumann L."/>
            <person name="Clark M.A."/>
            <person name="Rouhbakhsh D."/>
            <person name="Baumann P."/>
            <person name="Moran N.A."/>
            <person name="Voegtlin D.J."/>
        </authorList>
    </citation>
    <scope>NUCLEOTIDE SEQUENCE</scope>
</reference>
<dbReference type="NCBIfam" id="NF010079">
    <property type="entry name" value="PRK13564.1"/>
    <property type="match status" value="1"/>
</dbReference>
<evidence type="ECO:0000256" key="13">
    <source>
        <dbReference type="ARBA" id="ARBA00047683"/>
    </source>
</evidence>
<evidence type="ECO:0000256" key="14">
    <source>
        <dbReference type="PIRNR" id="PIRNR001373"/>
    </source>
</evidence>
<evidence type="ECO:0000256" key="10">
    <source>
        <dbReference type="ARBA" id="ARBA00023141"/>
    </source>
</evidence>
<evidence type="ECO:0000256" key="2">
    <source>
        <dbReference type="ARBA" id="ARBA00009562"/>
    </source>
</evidence>
<keyword evidence="11 14" id="KW-0456">Lyase</keyword>
<dbReference type="GO" id="GO:0046872">
    <property type="term" value="F:metal ion binding"/>
    <property type="evidence" value="ECO:0007669"/>
    <property type="project" value="UniProtKB-KW"/>
</dbReference>
<dbReference type="InterPro" id="IPR005801">
    <property type="entry name" value="ADC_synthase"/>
</dbReference>
<evidence type="ECO:0000256" key="6">
    <source>
        <dbReference type="ARBA" id="ARBA00022605"/>
    </source>
</evidence>
<proteinExistence type="inferred from homology"/>
<comment type="cofactor">
    <cofactor evidence="16">
        <name>Mg(2+)</name>
        <dbReference type="ChEBI" id="CHEBI:18420"/>
    </cofactor>
    <text evidence="16">Binds 1 Mg(2+) ion per subunit.</text>
</comment>
<feature type="binding site" evidence="15">
    <location>
        <position position="477"/>
    </location>
    <ligand>
        <name>chorismate</name>
        <dbReference type="ChEBI" id="CHEBI:29748"/>
    </ligand>
</feature>
<keyword evidence="7 16" id="KW-0479">Metal-binding</keyword>
<feature type="binding site" evidence="15">
    <location>
        <position position="457"/>
    </location>
    <ligand>
        <name>chorismate</name>
        <dbReference type="ChEBI" id="CHEBI:29748"/>
    </ligand>
</feature>
<feature type="binding site" evidence="16">
    <location>
        <position position="506"/>
    </location>
    <ligand>
        <name>Mg(2+)</name>
        <dbReference type="ChEBI" id="CHEBI:18420"/>
    </ligand>
</feature>
<evidence type="ECO:0000256" key="11">
    <source>
        <dbReference type="ARBA" id="ARBA00023239"/>
    </source>
</evidence>
<evidence type="ECO:0000256" key="7">
    <source>
        <dbReference type="ARBA" id="ARBA00022723"/>
    </source>
</evidence>
<dbReference type="PANTHER" id="PTHR11236:SF49">
    <property type="entry name" value="ANTHRANILATE SYNTHASE COMPONENT 1"/>
    <property type="match status" value="1"/>
</dbReference>
<feature type="binding site" evidence="15">
    <location>
        <begin position="336"/>
        <end position="337"/>
    </location>
    <ligand>
        <name>chorismate</name>
        <dbReference type="ChEBI" id="CHEBI:29748"/>
    </ligand>
</feature>
<dbReference type="AlphaFoldDB" id="Q9KVY9"/>
<dbReference type="PRINTS" id="PR00095">
    <property type="entry name" value="ANTSNTHASEI"/>
</dbReference>
<dbReference type="InterPro" id="IPR015890">
    <property type="entry name" value="Chorismate_C"/>
</dbReference>
<sequence length="528" mass="59912">MKNSRHKIEIIQKKAHYHPDPTMIFNHICGLKSATLLLETAEINKKRNLGSIMIIDSAIRISAIKNSVQITAFSLNGMAILTALKNMLHNKINKIQIFENKQNIYLIFPSIDKNIDEDQKILSISIFDCFRFIMKMFTNPHKISKAIFFGGLFSYDLIANFEFLSHLVRKQKCPDICFYLAETLLVLDHQKQTCLIQNSLFSHNMNEKYRIQKRSAEIEKKLKQPLSGILTNNAHVKVCETASLTSNISDVEYLSIIKKLQIFIQKGDIFQVVPSRKFFLPCYHALSAYQELKKSNPSPYMFFMQDEIFTLFGASPESSLKYNHQNRQIELYPIAGTRPRGKTKNGNIDYDLDSKIELEMRTNQKELSEHLMLVDLARNDLARICEPGSRYVAELLKVDKYSHVMHLVSRVIGTLKSHLDALHAYSSCMNMGTLTGAPKVRAMQLIAEYEKETRGSYGGAIGYFTDSGDLDTCITIRSAYIEQNIATVQAGAGIVLHSIAEEEIQESLNKATAVINAIKTAHYVTGSF</sequence>
<dbReference type="GO" id="GO:0000162">
    <property type="term" value="P:L-tryptophan biosynthetic process"/>
    <property type="evidence" value="ECO:0007669"/>
    <property type="project" value="UniProtKB-UniPathway"/>
</dbReference>
<evidence type="ECO:0000256" key="16">
    <source>
        <dbReference type="PIRSR" id="PIRSR001373-2"/>
    </source>
</evidence>
<evidence type="ECO:0000256" key="12">
    <source>
        <dbReference type="ARBA" id="ARBA00025634"/>
    </source>
</evidence>
<protein>
    <recommendedName>
        <fullName evidence="5 14">Anthranilate synthase component 1</fullName>
        <ecNumber evidence="4 14">4.1.3.27</ecNumber>
    </recommendedName>
</protein>
<comment type="function">
    <text evidence="12">Part of a heterotetrameric complex that catalyzes the two-step biosynthesis of anthranilate, an intermediate in the biosynthesis of L-tryptophan. In the first step, the glutamine-binding beta subunit (TrpG) of anthranilate synthase (AS) provides the glutamine amidotransferase activity which generates ammonia as a substrate that, along with chorismate, is used in the second step, catalyzed by the large alpha subunit of AS (TrpE) to produce anthranilate. In the absence of TrpG, TrpE can synthesize anthranilate directly from chorismate and high concentrations of ammonia.</text>
</comment>
<dbReference type="Pfam" id="PF00425">
    <property type="entry name" value="Chorismate_bind"/>
    <property type="match status" value="1"/>
</dbReference>
<dbReference type="EC" id="4.1.3.27" evidence="4 14"/>
<evidence type="ECO:0000313" key="19">
    <source>
        <dbReference type="EMBL" id="AAF82323.1"/>
    </source>
</evidence>
<evidence type="ECO:0000256" key="5">
    <source>
        <dbReference type="ARBA" id="ARBA00020653"/>
    </source>
</evidence>
<dbReference type="Gene3D" id="3.60.120.10">
    <property type="entry name" value="Anthranilate synthase"/>
    <property type="match status" value="1"/>
</dbReference>
<dbReference type="NCBIfam" id="TIGR00565">
    <property type="entry name" value="trpE_proteo"/>
    <property type="match status" value="1"/>
</dbReference>
<keyword evidence="6 14" id="KW-0028">Amino-acid biosynthesis</keyword>
<evidence type="ECO:0000259" key="17">
    <source>
        <dbReference type="Pfam" id="PF00425"/>
    </source>
</evidence>
<feature type="binding site" evidence="15">
    <location>
        <begin position="491"/>
        <end position="493"/>
    </location>
    <ligand>
        <name>chorismate</name>
        <dbReference type="ChEBI" id="CHEBI:29748"/>
    </ligand>
</feature>